<feature type="domain" description="Peptidase S59" evidence="12">
    <location>
        <begin position="485"/>
        <end position="627"/>
    </location>
</feature>
<evidence type="ECO:0000256" key="2">
    <source>
        <dbReference type="ARBA" id="ARBA00008926"/>
    </source>
</evidence>
<evidence type="ECO:0000256" key="9">
    <source>
        <dbReference type="ARBA" id="ARBA00065263"/>
    </source>
</evidence>
<keyword evidence="4" id="KW-0509">mRNA transport</keyword>
<name>A0A427AHI3_ENSVE</name>
<dbReference type="GO" id="GO:0006606">
    <property type="term" value="P:protein import into nucleus"/>
    <property type="evidence" value="ECO:0007669"/>
    <property type="project" value="TreeGrafter"/>
</dbReference>
<dbReference type="GO" id="GO:0044614">
    <property type="term" value="C:nuclear pore cytoplasmic filaments"/>
    <property type="evidence" value="ECO:0007669"/>
    <property type="project" value="TreeGrafter"/>
</dbReference>
<organism evidence="13 14">
    <name type="scientific">Ensete ventricosum</name>
    <name type="common">Abyssinian banana</name>
    <name type="synonym">Musa ensete</name>
    <dbReference type="NCBI Taxonomy" id="4639"/>
    <lineage>
        <taxon>Eukaryota</taxon>
        <taxon>Viridiplantae</taxon>
        <taxon>Streptophyta</taxon>
        <taxon>Embryophyta</taxon>
        <taxon>Tracheophyta</taxon>
        <taxon>Spermatophyta</taxon>
        <taxon>Magnoliopsida</taxon>
        <taxon>Liliopsida</taxon>
        <taxon>Zingiberales</taxon>
        <taxon>Musaceae</taxon>
        <taxon>Ensete</taxon>
    </lineage>
</organism>
<dbReference type="GO" id="GO:0006405">
    <property type="term" value="P:RNA export from nucleus"/>
    <property type="evidence" value="ECO:0007669"/>
    <property type="project" value="TreeGrafter"/>
</dbReference>
<evidence type="ECO:0000313" key="13">
    <source>
        <dbReference type="EMBL" id="RRT75666.1"/>
    </source>
</evidence>
<evidence type="ECO:0000256" key="11">
    <source>
        <dbReference type="SAM" id="MobiDB-lite"/>
    </source>
</evidence>
<evidence type="ECO:0000256" key="8">
    <source>
        <dbReference type="ARBA" id="ARBA00023242"/>
    </source>
</evidence>
<comment type="similarity">
    <text evidence="2">Belongs to the nucleoporin GLFG family.</text>
</comment>
<reference evidence="13 14" key="1">
    <citation type="journal article" date="2014" name="Agronomy (Basel)">
        <title>A Draft Genome Sequence for Ensete ventricosum, the Drought-Tolerant Tree Against Hunger.</title>
        <authorList>
            <person name="Harrison J."/>
            <person name="Moore K.A."/>
            <person name="Paszkiewicz K."/>
            <person name="Jones T."/>
            <person name="Grant M."/>
            <person name="Ambacheew D."/>
            <person name="Muzemil S."/>
            <person name="Studholme D.J."/>
        </authorList>
    </citation>
    <scope>NUCLEOTIDE SEQUENCE [LARGE SCALE GENOMIC DNA]</scope>
</reference>
<evidence type="ECO:0000256" key="4">
    <source>
        <dbReference type="ARBA" id="ARBA00022816"/>
    </source>
</evidence>
<keyword evidence="6" id="KW-0811">Translocation</keyword>
<dbReference type="InterPro" id="IPR037665">
    <property type="entry name" value="Nucleoporin_S59-like"/>
</dbReference>
<gene>
    <name evidence="13" type="ORF">B296_00012358</name>
</gene>
<dbReference type="PANTHER" id="PTHR23198">
    <property type="entry name" value="NUCLEOPORIN"/>
    <property type="match status" value="1"/>
</dbReference>
<feature type="compositionally biased region" description="Polar residues" evidence="11">
    <location>
        <begin position="427"/>
        <end position="448"/>
    </location>
</feature>
<dbReference type="Gene3D" id="1.10.10.2360">
    <property type="match status" value="1"/>
</dbReference>
<evidence type="ECO:0000256" key="1">
    <source>
        <dbReference type="ARBA" id="ARBA00004567"/>
    </source>
</evidence>
<keyword evidence="5" id="KW-0653">Protein transport</keyword>
<dbReference type="GO" id="GO:0003723">
    <property type="term" value="F:RNA binding"/>
    <property type="evidence" value="ECO:0007669"/>
    <property type="project" value="TreeGrafter"/>
</dbReference>
<feature type="compositionally biased region" description="Polar residues" evidence="11">
    <location>
        <begin position="52"/>
        <end position="75"/>
    </location>
</feature>
<dbReference type="AlphaFoldDB" id="A0A427AHI3"/>
<feature type="compositionally biased region" description="Low complexity" evidence="11">
    <location>
        <begin position="24"/>
        <end position="46"/>
    </location>
</feature>
<keyword evidence="7" id="KW-0906">Nuclear pore complex</keyword>
<evidence type="ECO:0000259" key="12">
    <source>
        <dbReference type="PROSITE" id="PS51434"/>
    </source>
</evidence>
<dbReference type="FunFam" id="1.10.10.2360:FF:000001">
    <property type="entry name" value="Nuclear pore complex protein Nup98-Nup96"/>
    <property type="match status" value="1"/>
</dbReference>
<dbReference type="InterPro" id="IPR036903">
    <property type="entry name" value="Nup98_auto-Pept-S59_dom_sf"/>
</dbReference>
<dbReference type="GO" id="GO:0017056">
    <property type="term" value="F:structural constituent of nuclear pore"/>
    <property type="evidence" value="ECO:0007669"/>
    <property type="project" value="InterPro"/>
</dbReference>
<dbReference type="InterPro" id="IPR007230">
    <property type="entry name" value="Nup98_auto-Pept-S59_dom"/>
</dbReference>
<accession>A0A427AHI3</accession>
<dbReference type="GO" id="GO:0008139">
    <property type="term" value="F:nuclear localization sequence binding"/>
    <property type="evidence" value="ECO:0007669"/>
    <property type="project" value="TreeGrafter"/>
</dbReference>
<dbReference type="Pfam" id="PF04096">
    <property type="entry name" value="Nucleoporin2"/>
    <property type="match status" value="1"/>
</dbReference>
<keyword evidence="3" id="KW-0813">Transport</keyword>
<dbReference type="FunFam" id="3.30.1610.10:FF:000002">
    <property type="entry name" value="nuclear pore complex protein NUP98A"/>
    <property type="match status" value="1"/>
</dbReference>
<evidence type="ECO:0000256" key="10">
    <source>
        <dbReference type="ARBA" id="ARBA00082956"/>
    </source>
</evidence>
<protein>
    <recommendedName>
        <fullName evidence="10">Nucleoporin autopeptidase</fullName>
    </recommendedName>
</protein>
<dbReference type="GO" id="GO:0034398">
    <property type="term" value="P:telomere tethering at nuclear periphery"/>
    <property type="evidence" value="ECO:0007669"/>
    <property type="project" value="TreeGrafter"/>
</dbReference>
<evidence type="ECO:0000313" key="14">
    <source>
        <dbReference type="Proteomes" id="UP000287651"/>
    </source>
</evidence>
<comment type="subcellular location">
    <subcellularLocation>
        <location evidence="1">Nucleus</location>
        <location evidence="1">Nuclear pore complex</location>
    </subcellularLocation>
</comment>
<dbReference type="EMBL" id="AMZH03002412">
    <property type="protein sequence ID" value="RRT75666.1"/>
    <property type="molecule type" value="Genomic_DNA"/>
</dbReference>
<evidence type="ECO:0000256" key="6">
    <source>
        <dbReference type="ARBA" id="ARBA00023010"/>
    </source>
</evidence>
<sequence>MCTGQLADRYGSPGSSLFGQKPAFGSFGSSPSQSSPFGSTFQQSQPAFGSNHFGSTSPFGASSQPAFGATTTPTFGSASTPSFGATTTPTFGATSTPAFGSATTPAFGSTSTSPFGTTGGSFGVSSSPAFGSTVTPAFGAPNAPTFVSSSTPAFGASTAPTFGSPTVSGFGASSTPSFGFGSTPSFGQSASAFGNTPFGASPSPFGAQSSAFGKLLFFHLPRSLLFLESGKPEKHCAQATTPTFGSPGFGQSTFGGQPGGTRAAAFSPTPEVDGGTGSQPAGKLESISAMPAYKDRSHEELRWEDYQRGDKASSGGFGSISNIFSQGTFTQKYVILLFLYSLVTTQQDVLCLWLDIRKKVVYLCLKGTDLQKKTLVMELNLESRKKFESDYRCKVLGEPSAPTFEEMHAGDNDEYATENGHTREHTGTTVTASKSLQRENSNGDDQMQKVTDSSYVKISGHRAGKAAIVYEHGADIEALMPKLRQDDYYTEPRIQELAAKERAEPGFCRHVKDFVVGRHGYGSIKFYGETDVRGLDLESIVQFNHREVIVYRDDSKKPPVGQGLNKPAEVTLLNIKCMNKKTGQQYTEGPNVDKYKEMLRLKGEEQGAEFLSFDPVKGEWKFKVKHFSSYEFFLETDSS</sequence>
<dbReference type="PROSITE" id="PS51434">
    <property type="entry name" value="NUP_C"/>
    <property type="match status" value="1"/>
</dbReference>
<dbReference type="Proteomes" id="UP000287651">
    <property type="component" value="Unassembled WGS sequence"/>
</dbReference>
<comment type="subunit">
    <text evidence="9">Part of the nuclear pore complex (NPC). The NPC has an eight-fold symmetrical structure comprising a central transport channel and two rings, the cytoplasmic and nuclear rings, to which eight filaments are attached. The cytoplasmic filaments have loose ends, while the nuclear filaments are joined in a distal ring, forming a nuclear basket. NPCs are highly dynamic in configuration and composition, and can be devided in 3 subcomplexes, the NUP62 subcomplex, the NUP107-160 subcomplex and the NUP93 subcomplex, containing approximately 30 different nucleoporin proteins.</text>
</comment>
<dbReference type="PANTHER" id="PTHR23198:SF6">
    <property type="entry name" value="NUCLEAR PORE COMPLEX PROTEIN NUP98-NUP96"/>
    <property type="match status" value="1"/>
</dbReference>
<evidence type="ECO:0000256" key="5">
    <source>
        <dbReference type="ARBA" id="ARBA00022927"/>
    </source>
</evidence>
<dbReference type="GO" id="GO:0051028">
    <property type="term" value="P:mRNA transport"/>
    <property type="evidence" value="ECO:0007669"/>
    <property type="project" value="UniProtKB-KW"/>
</dbReference>
<dbReference type="Gene3D" id="3.30.1610.10">
    <property type="entry name" value="Peptidase S59, nucleoporin"/>
    <property type="match status" value="1"/>
</dbReference>
<dbReference type="GO" id="GO:0048573">
    <property type="term" value="P:photoperiodism, flowering"/>
    <property type="evidence" value="ECO:0007669"/>
    <property type="project" value="UniProtKB-ARBA"/>
</dbReference>
<dbReference type="SUPFAM" id="SSF82215">
    <property type="entry name" value="C-terminal autoproteolytic domain of nucleoporin nup98"/>
    <property type="match status" value="1"/>
</dbReference>
<feature type="region of interest" description="Disordered" evidence="11">
    <location>
        <begin position="413"/>
        <end position="448"/>
    </location>
</feature>
<keyword evidence="8" id="KW-0539">Nucleus</keyword>
<feature type="region of interest" description="Disordered" evidence="11">
    <location>
        <begin position="21"/>
        <end position="83"/>
    </location>
</feature>
<evidence type="ECO:0000256" key="3">
    <source>
        <dbReference type="ARBA" id="ARBA00022448"/>
    </source>
</evidence>
<comment type="caution">
    <text evidence="13">The sequence shown here is derived from an EMBL/GenBank/DDBJ whole genome shotgun (WGS) entry which is preliminary data.</text>
</comment>
<proteinExistence type="inferred from homology"/>
<evidence type="ECO:0000256" key="7">
    <source>
        <dbReference type="ARBA" id="ARBA00023132"/>
    </source>
</evidence>
<dbReference type="GO" id="GO:0000973">
    <property type="term" value="P:post-transcriptional tethering of RNA polymerase II gene DNA at nuclear periphery"/>
    <property type="evidence" value="ECO:0007669"/>
    <property type="project" value="TreeGrafter"/>
</dbReference>